<protein>
    <recommendedName>
        <fullName evidence="2">DUF4868 domain-containing protein</fullName>
    </recommendedName>
</protein>
<gene>
    <name evidence="1" type="ORF">EFLFYP64_01047</name>
</gene>
<evidence type="ECO:0008006" key="2">
    <source>
        <dbReference type="Google" id="ProtNLM"/>
    </source>
</evidence>
<dbReference type="InterPro" id="IPR032359">
    <property type="entry name" value="KwaB-like"/>
</dbReference>
<evidence type="ECO:0000313" key="1">
    <source>
        <dbReference type="EMBL" id="VYU00302.1"/>
    </source>
</evidence>
<sequence>MNIDEIRRFMRDLDTANTDSITMKVVQKVGNGIDIYTPEIIVDMRENLKNFFCESLDNKFFDLEQRVYDPSVVVEGTLQISDLATAHINDVLADLRNSDNYVGDVKDIDIERVNYYVFEFSNNGRNLLIFRRFTKMKKIRNGLLGHFVDNTFRKIETDDFFGIDRDIDIMIFDNQALIVNRFALQTIFKLNDYFNQQAQIALKKISDEHVISNFDEFCEDCLNDKLAARRMTKILNTPGRLSGFFNHLEHLPKVIEHFDLDIIFENNQITYNLNRDSRNHILGCISDGYYQSLIQQRYGEEL</sequence>
<name>A0A6N3B8Q9_ENTFC</name>
<dbReference type="AlphaFoldDB" id="A0A6N3B8Q9"/>
<dbReference type="RefSeq" id="WP_148411599.1">
    <property type="nucleotide sequence ID" value="NZ_CACRTQ010000021.1"/>
</dbReference>
<organism evidence="1">
    <name type="scientific">Enterococcus faecium</name>
    <name type="common">Streptococcus faecium</name>
    <dbReference type="NCBI Taxonomy" id="1352"/>
    <lineage>
        <taxon>Bacteria</taxon>
        <taxon>Bacillati</taxon>
        <taxon>Bacillota</taxon>
        <taxon>Bacilli</taxon>
        <taxon>Lactobacillales</taxon>
        <taxon>Enterococcaceae</taxon>
        <taxon>Enterococcus</taxon>
    </lineage>
</organism>
<dbReference type="Pfam" id="PF16162">
    <property type="entry name" value="KwaB"/>
    <property type="match status" value="1"/>
</dbReference>
<reference evidence="1" key="1">
    <citation type="submission" date="2019-11" db="EMBL/GenBank/DDBJ databases">
        <authorList>
            <person name="Feng L."/>
        </authorList>
    </citation>
    <scope>NUCLEOTIDE SEQUENCE</scope>
    <source>
        <strain evidence="1">EFaeciumLFYP64</strain>
    </source>
</reference>
<dbReference type="EMBL" id="CACRTQ010000021">
    <property type="protein sequence ID" value="VYU00302.1"/>
    <property type="molecule type" value="Genomic_DNA"/>
</dbReference>
<accession>A0A6N3B8Q9</accession>
<proteinExistence type="predicted"/>